<reference evidence="2 3" key="1">
    <citation type="submission" date="2018-03" db="EMBL/GenBank/DDBJ databases">
        <title>The draft genome of Sphingosinicella sp. GL-C-18.</title>
        <authorList>
            <person name="Liu L."/>
            <person name="Li L."/>
            <person name="Liang L."/>
            <person name="Zhang X."/>
            <person name="Wang T."/>
        </authorList>
    </citation>
    <scope>NUCLEOTIDE SEQUENCE [LARGE SCALE GENOMIC DNA]</scope>
    <source>
        <strain evidence="2 3">GL-C-18</strain>
    </source>
</reference>
<comment type="caution">
    <text evidence="2">The sequence shown here is derived from an EMBL/GenBank/DDBJ whole genome shotgun (WGS) entry which is preliminary data.</text>
</comment>
<proteinExistence type="predicted"/>
<keyword evidence="1" id="KW-0812">Transmembrane</keyword>
<protein>
    <recommendedName>
        <fullName evidence="4">DUF1049 domain-containing protein</fullName>
    </recommendedName>
</protein>
<dbReference type="RefSeq" id="WP_106513601.1">
    <property type="nucleotide sequence ID" value="NZ_PXYI01000004.1"/>
</dbReference>
<accession>A0A2P7QNZ9</accession>
<keyword evidence="1" id="KW-0472">Membrane</keyword>
<dbReference type="Proteomes" id="UP000241167">
    <property type="component" value="Unassembled WGS sequence"/>
</dbReference>
<dbReference type="AlphaFoldDB" id="A0A2P7QNZ9"/>
<dbReference type="EMBL" id="PXYI01000004">
    <property type="protein sequence ID" value="PSJ39705.1"/>
    <property type="molecule type" value="Genomic_DNA"/>
</dbReference>
<name>A0A2P7QNZ9_9SPHN</name>
<keyword evidence="3" id="KW-1185">Reference proteome</keyword>
<evidence type="ECO:0000313" key="2">
    <source>
        <dbReference type="EMBL" id="PSJ39705.1"/>
    </source>
</evidence>
<evidence type="ECO:0008006" key="4">
    <source>
        <dbReference type="Google" id="ProtNLM"/>
    </source>
</evidence>
<feature type="transmembrane region" description="Helical" evidence="1">
    <location>
        <begin position="41"/>
        <end position="60"/>
    </location>
</feature>
<gene>
    <name evidence="2" type="ORF">C7I55_14055</name>
</gene>
<dbReference type="OrthoDB" id="7595841at2"/>
<evidence type="ECO:0000256" key="1">
    <source>
        <dbReference type="SAM" id="Phobius"/>
    </source>
</evidence>
<keyword evidence="1" id="KW-1133">Transmembrane helix</keyword>
<sequence length="116" mass="13035">MQFLKTLFWVVLAVIAVLFAKANWLNVELRLWGGLVADVKLPVLMLGFFLLGFLPTMLIYRARIWALRRRLEPHERNAGITPVVPATTAPMQTAAPVIVDNGEHRVATDSKVWPTS</sequence>
<evidence type="ECO:0000313" key="3">
    <source>
        <dbReference type="Proteomes" id="UP000241167"/>
    </source>
</evidence>
<organism evidence="2 3">
    <name type="scientific">Allosphingosinicella deserti</name>
    <dbReference type="NCBI Taxonomy" id="2116704"/>
    <lineage>
        <taxon>Bacteria</taxon>
        <taxon>Pseudomonadati</taxon>
        <taxon>Pseudomonadota</taxon>
        <taxon>Alphaproteobacteria</taxon>
        <taxon>Sphingomonadales</taxon>
        <taxon>Sphingomonadaceae</taxon>
        <taxon>Allosphingosinicella</taxon>
    </lineage>
</organism>